<dbReference type="OrthoDB" id="2103474at2759"/>
<feature type="region of interest" description="Disordered" evidence="1">
    <location>
        <begin position="25"/>
        <end position="48"/>
    </location>
</feature>
<feature type="compositionally biased region" description="Polar residues" evidence="1">
    <location>
        <begin position="209"/>
        <end position="224"/>
    </location>
</feature>
<feature type="region of interest" description="Disordered" evidence="1">
    <location>
        <begin position="172"/>
        <end position="224"/>
    </location>
</feature>
<evidence type="ECO:0000313" key="3">
    <source>
        <dbReference type="Proteomes" id="UP000027456"/>
    </source>
</evidence>
<dbReference type="STRING" id="1423351.A0A074RTD7"/>
<comment type="caution">
    <text evidence="2">The sequence shown here is derived from an EMBL/GenBank/DDBJ whole genome shotgun (WGS) entry which is preliminary data.</text>
</comment>
<evidence type="ECO:0000256" key="1">
    <source>
        <dbReference type="SAM" id="MobiDB-lite"/>
    </source>
</evidence>
<gene>
    <name evidence="2" type="ORF">V565_086010</name>
</gene>
<proteinExistence type="predicted"/>
<dbReference type="PANTHER" id="PTHR35519:SF2">
    <property type="entry name" value="PH DOMAIN PROTEIN"/>
    <property type="match status" value="1"/>
</dbReference>
<sequence length="224" mass="24699">MTSAFAKKAASKVFETHMQNYTPADPLYEEYTDERGRKKRRKRELPPGLSKRDAAILKKVKKRAHYLDKGFSVCGIRFGWTFIIGIIPGAGDVADAALNYFLVVRKARQAELPGWLLRKMLANNAVSAGVGLIPLVGDIILATYKANSRNAALLEEFLRIRGEEFLKTDAAREEDPDVVRPGAGREQGETIPGKNGSAIKNLFSGQPKKGNSSTALINQDNARR</sequence>
<dbReference type="InterPro" id="IPR025187">
    <property type="entry name" value="DUF4112"/>
</dbReference>
<dbReference type="EMBL" id="AZST01000283">
    <property type="protein sequence ID" value="KEP50134.1"/>
    <property type="molecule type" value="Genomic_DNA"/>
</dbReference>
<evidence type="ECO:0000313" key="2">
    <source>
        <dbReference type="EMBL" id="KEP50134.1"/>
    </source>
</evidence>
<dbReference type="PANTHER" id="PTHR35519">
    <property type="entry name" value="MEMBRANE PROTEINS"/>
    <property type="match status" value="1"/>
</dbReference>
<dbReference type="HOGENOM" id="CLU_067862_2_1_1"/>
<name>A0A074RTD7_9AGAM</name>
<dbReference type="Pfam" id="PF13430">
    <property type="entry name" value="DUF4112"/>
    <property type="match status" value="1"/>
</dbReference>
<reference evidence="2 3" key="1">
    <citation type="submission" date="2013-12" db="EMBL/GenBank/DDBJ databases">
        <authorList>
            <person name="Cubeta M."/>
            <person name="Pakala S."/>
            <person name="Fedorova N."/>
            <person name="Thomas E."/>
            <person name="Dean R."/>
            <person name="Jabaji S."/>
            <person name="Neate S."/>
            <person name="Toda T."/>
            <person name="Tavantzis S."/>
            <person name="Vilgalys R."/>
            <person name="Bharathan N."/>
            <person name="Pakala S."/>
            <person name="Losada L.S."/>
            <person name="Zafar N."/>
            <person name="Nierman W."/>
        </authorList>
    </citation>
    <scope>NUCLEOTIDE SEQUENCE [LARGE SCALE GENOMIC DNA]</scope>
    <source>
        <strain evidence="2 3">123E</strain>
    </source>
</reference>
<dbReference type="Proteomes" id="UP000027456">
    <property type="component" value="Unassembled WGS sequence"/>
</dbReference>
<protein>
    <submittedName>
        <fullName evidence="2">Putative genomic scaffold, msy-sf-3 protein</fullName>
    </submittedName>
</protein>
<accession>A0A074RTD7</accession>
<dbReference type="AlphaFoldDB" id="A0A074RTD7"/>
<organism evidence="2 3">
    <name type="scientific">Rhizoctonia solani 123E</name>
    <dbReference type="NCBI Taxonomy" id="1423351"/>
    <lineage>
        <taxon>Eukaryota</taxon>
        <taxon>Fungi</taxon>
        <taxon>Dikarya</taxon>
        <taxon>Basidiomycota</taxon>
        <taxon>Agaricomycotina</taxon>
        <taxon>Agaricomycetes</taxon>
        <taxon>Cantharellales</taxon>
        <taxon>Ceratobasidiaceae</taxon>
        <taxon>Rhizoctonia</taxon>
    </lineage>
</organism>
<keyword evidence="3" id="KW-1185">Reference proteome</keyword>